<dbReference type="AlphaFoldDB" id="S8EAR7"/>
<sequence length="471" mass="55245">MERVRDGHHEEREDRRERPNEREDCRRQRRDPHFAHDAAPHRTIGSYRRPVGRRTRPIALAEEDLMFEVKPQYLNMVKASTFGDYASEDPEEHLKEFVEICDVIKDVRTSDDAIRLRLFPFSLVGSAKKWFENLPDNSIRTWTDMEELFLEKFFEVNKFSNTRYELTTFEQEEGESIALAWERFKDIERITDNHGLNSWAVILCFHDGLNYRSKSMLDAAIGPMDEKSPNEAWHDIEMFTRRQTKWSRSRNPANYTRVKAVYEQPTEEPINYVNYNNAQWWRPPAQQLQQPPQFQNQWRPPAQAPPGNQQYPVQPRKSEFEVNVTQFMSDMQASMGKLSATVHQLGADVQDLKNIGKLPSQPLKIPVDCKKIVVINQPEELILHDVPLQAEEPHAQARAEQHQEKRCAEPPAYDPVIPFPQRLIRAKLDKEFSKFADMLKNLYVSLPFSDVIKQMPVYAKFLKDILANRRS</sequence>
<protein>
    <recommendedName>
        <fullName evidence="2">Retrotransposon gag domain-containing protein</fullName>
    </recommendedName>
</protein>
<gene>
    <name evidence="3" type="ORF">M569_01778</name>
</gene>
<feature type="compositionally biased region" description="Low complexity" evidence="1">
    <location>
        <begin position="287"/>
        <end position="301"/>
    </location>
</feature>
<proteinExistence type="predicted"/>
<feature type="compositionally biased region" description="Basic and acidic residues" evidence="1">
    <location>
        <begin position="1"/>
        <end position="40"/>
    </location>
</feature>
<dbReference type="Pfam" id="PF03732">
    <property type="entry name" value="Retrotrans_gag"/>
    <property type="match status" value="1"/>
</dbReference>
<reference evidence="3 4" key="1">
    <citation type="journal article" date="2013" name="BMC Genomics">
        <title>The miniature genome of a carnivorous plant Genlisea aurea contains a low number of genes and short non-coding sequences.</title>
        <authorList>
            <person name="Leushkin E.V."/>
            <person name="Sutormin R.A."/>
            <person name="Nabieva E.R."/>
            <person name="Penin A.A."/>
            <person name="Kondrashov A.S."/>
            <person name="Logacheva M.D."/>
        </authorList>
    </citation>
    <scope>NUCLEOTIDE SEQUENCE [LARGE SCALE GENOMIC DNA]</scope>
</reference>
<evidence type="ECO:0000313" key="4">
    <source>
        <dbReference type="Proteomes" id="UP000015453"/>
    </source>
</evidence>
<organism evidence="3 4">
    <name type="scientific">Genlisea aurea</name>
    <dbReference type="NCBI Taxonomy" id="192259"/>
    <lineage>
        <taxon>Eukaryota</taxon>
        <taxon>Viridiplantae</taxon>
        <taxon>Streptophyta</taxon>
        <taxon>Embryophyta</taxon>
        <taxon>Tracheophyta</taxon>
        <taxon>Spermatophyta</taxon>
        <taxon>Magnoliopsida</taxon>
        <taxon>eudicotyledons</taxon>
        <taxon>Gunneridae</taxon>
        <taxon>Pentapetalae</taxon>
        <taxon>asterids</taxon>
        <taxon>lamiids</taxon>
        <taxon>Lamiales</taxon>
        <taxon>Lentibulariaceae</taxon>
        <taxon>Genlisea</taxon>
    </lineage>
</organism>
<evidence type="ECO:0000313" key="3">
    <source>
        <dbReference type="EMBL" id="EPS72978.1"/>
    </source>
</evidence>
<dbReference type="Proteomes" id="UP000015453">
    <property type="component" value="Unassembled WGS sequence"/>
</dbReference>
<comment type="caution">
    <text evidence="3">The sequence shown here is derived from an EMBL/GenBank/DDBJ whole genome shotgun (WGS) entry which is preliminary data.</text>
</comment>
<feature type="region of interest" description="Disordered" evidence="1">
    <location>
        <begin position="287"/>
        <end position="313"/>
    </location>
</feature>
<keyword evidence="4" id="KW-1185">Reference proteome</keyword>
<name>S8EAR7_9LAMI</name>
<accession>S8EAR7</accession>
<dbReference type="PANTHER" id="PTHR33223">
    <property type="entry name" value="CCHC-TYPE DOMAIN-CONTAINING PROTEIN"/>
    <property type="match status" value="1"/>
</dbReference>
<dbReference type="PANTHER" id="PTHR33223:SF11">
    <property type="entry name" value="ELEMENT PROTEIN, PUTATIVE-RELATED"/>
    <property type="match status" value="1"/>
</dbReference>
<dbReference type="OrthoDB" id="1740797at2759"/>
<evidence type="ECO:0000256" key="1">
    <source>
        <dbReference type="SAM" id="MobiDB-lite"/>
    </source>
</evidence>
<feature type="non-terminal residue" evidence="3">
    <location>
        <position position="471"/>
    </location>
</feature>
<evidence type="ECO:0000259" key="2">
    <source>
        <dbReference type="Pfam" id="PF03732"/>
    </source>
</evidence>
<dbReference type="EMBL" id="AUSU01000615">
    <property type="protein sequence ID" value="EPS72978.1"/>
    <property type="molecule type" value="Genomic_DNA"/>
</dbReference>
<dbReference type="InterPro" id="IPR005162">
    <property type="entry name" value="Retrotrans_gag_dom"/>
</dbReference>
<feature type="domain" description="Retrotransposon gag" evidence="2">
    <location>
        <begin position="117"/>
        <end position="210"/>
    </location>
</feature>
<feature type="region of interest" description="Disordered" evidence="1">
    <location>
        <begin position="1"/>
        <end position="48"/>
    </location>
</feature>